<evidence type="ECO:0008006" key="3">
    <source>
        <dbReference type="Google" id="ProtNLM"/>
    </source>
</evidence>
<accession>A0A2W1L8I3</accession>
<gene>
    <name evidence="1" type="ORF">DNH61_18845</name>
</gene>
<proteinExistence type="predicted"/>
<dbReference type="EMBL" id="QKRB01000053">
    <property type="protein sequence ID" value="PZD94450.1"/>
    <property type="molecule type" value="Genomic_DNA"/>
</dbReference>
<keyword evidence="2" id="KW-1185">Reference proteome</keyword>
<name>A0A2W1L8I3_9BACL</name>
<dbReference type="Proteomes" id="UP000249522">
    <property type="component" value="Unassembled WGS sequence"/>
</dbReference>
<evidence type="ECO:0000313" key="1">
    <source>
        <dbReference type="EMBL" id="PZD94450.1"/>
    </source>
</evidence>
<protein>
    <recommendedName>
        <fullName evidence="3">DUF2642 domain-containing protein</fullName>
    </recommendedName>
</protein>
<dbReference type="RefSeq" id="WP_111148240.1">
    <property type="nucleotide sequence ID" value="NZ_QKRB01000053.1"/>
</dbReference>
<dbReference type="Pfam" id="PF10842">
    <property type="entry name" value="DUF2642"/>
    <property type="match status" value="1"/>
</dbReference>
<evidence type="ECO:0000313" key="2">
    <source>
        <dbReference type="Proteomes" id="UP000249522"/>
    </source>
</evidence>
<comment type="caution">
    <text evidence="1">The sequence shown here is derived from an EMBL/GenBank/DDBJ whole genome shotgun (WGS) entry which is preliminary data.</text>
</comment>
<reference evidence="1 2" key="1">
    <citation type="submission" date="2018-06" db="EMBL/GenBank/DDBJ databases">
        <title>Paenibacillus imtechensis sp. nov.</title>
        <authorList>
            <person name="Pinnaka A.K."/>
            <person name="Singh H."/>
            <person name="Kaur M."/>
        </authorList>
    </citation>
    <scope>NUCLEOTIDE SEQUENCE [LARGE SCALE GENOMIC DNA]</scope>
    <source>
        <strain evidence="1 2">SMB1</strain>
    </source>
</reference>
<dbReference type="InterPro" id="IPR020139">
    <property type="entry name" value="DUF2642"/>
</dbReference>
<dbReference type="OrthoDB" id="2614898at2"/>
<dbReference type="AlphaFoldDB" id="A0A2W1L8I3"/>
<organism evidence="1 2">
    <name type="scientific">Paenibacillus sambharensis</name>
    <dbReference type="NCBI Taxonomy" id="1803190"/>
    <lineage>
        <taxon>Bacteria</taxon>
        <taxon>Bacillati</taxon>
        <taxon>Bacillota</taxon>
        <taxon>Bacilli</taxon>
        <taxon>Bacillales</taxon>
        <taxon>Paenibacillaceae</taxon>
        <taxon>Paenibacillus</taxon>
    </lineage>
</organism>
<sequence>MDETAAPLSPVVQPLQVGYQPAAGTVIGAIPVVPQPHHYGLSYEPVFVDHLSRHTGQQIGVVTTAGRVEGILSGVAVDHIQLNAGGKALHMRIAQIVYFEGLPITYEHPANGGLHP</sequence>